<evidence type="ECO:0000256" key="3">
    <source>
        <dbReference type="ARBA" id="ARBA00022691"/>
    </source>
</evidence>
<dbReference type="Gene3D" id="3.40.50.150">
    <property type="entry name" value="Vaccinia Virus protein VP39"/>
    <property type="match status" value="1"/>
</dbReference>
<feature type="domain" description="Methyltransferase" evidence="4">
    <location>
        <begin position="47"/>
        <end position="162"/>
    </location>
</feature>
<keyword evidence="2" id="KW-0808">Transferase</keyword>
<dbReference type="Pfam" id="PF13847">
    <property type="entry name" value="Methyltransf_31"/>
    <property type="match status" value="1"/>
</dbReference>
<name>A0A235BTN9_UNCW3</name>
<evidence type="ECO:0000259" key="4">
    <source>
        <dbReference type="Pfam" id="PF13847"/>
    </source>
</evidence>
<gene>
    <name evidence="5" type="ORF">CH333_06985</name>
</gene>
<dbReference type="CDD" id="cd02440">
    <property type="entry name" value="AdoMet_MTases"/>
    <property type="match status" value="1"/>
</dbReference>
<dbReference type="GO" id="GO:0032259">
    <property type="term" value="P:methylation"/>
    <property type="evidence" value="ECO:0007669"/>
    <property type="project" value="UniProtKB-KW"/>
</dbReference>
<dbReference type="Proteomes" id="UP000215215">
    <property type="component" value="Unassembled WGS sequence"/>
</dbReference>
<dbReference type="InterPro" id="IPR029063">
    <property type="entry name" value="SAM-dependent_MTases_sf"/>
</dbReference>
<evidence type="ECO:0000313" key="5">
    <source>
        <dbReference type="EMBL" id="OYD14915.1"/>
    </source>
</evidence>
<protein>
    <recommendedName>
        <fullName evidence="4">Methyltransferase domain-containing protein</fullName>
    </recommendedName>
</protein>
<evidence type="ECO:0000313" key="6">
    <source>
        <dbReference type="Proteomes" id="UP000215215"/>
    </source>
</evidence>
<evidence type="ECO:0000256" key="2">
    <source>
        <dbReference type="ARBA" id="ARBA00022679"/>
    </source>
</evidence>
<keyword evidence="3" id="KW-0949">S-adenosyl-L-methionine</keyword>
<dbReference type="GO" id="GO:0008168">
    <property type="term" value="F:methyltransferase activity"/>
    <property type="evidence" value="ECO:0007669"/>
    <property type="project" value="UniProtKB-KW"/>
</dbReference>
<keyword evidence="1" id="KW-0489">Methyltransferase</keyword>
<proteinExistence type="predicted"/>
<reference evidence="5 6" key="1">
    <citation type="submission" date="2017-07" db="EMBL/GenBank/DDBJ databases">
        <title>Recovery of genomes from metagenomes via a dereplication, aggregation, and scoring strategy.</title>
        <authorList>
            <person name="Sieber C.M."/>
            <person name="Probst A.J."/>
            <person name="Sharrar A."/>
            <person name="Thomas B.C."/>
            <person name="Hess M."/>
            <person name="Tringe S.G."/>
            <person name="Banfield J.F."/>
        </authorList>
    </citation>
    <scope>NUCLEOTIDE SEQUENCE [LARGE SCALE GENOMIC DNA]</scope>
    <source>
        <strain evidence="5">JGI_Cruoil_03_44_89</strain>
    </source>
</reference>
<accession>A0A235BTN9</accession>
<dbReference type="PANTHER" id="PTHR43464">
    <property type="entry name" value="METHYLTRANSFERASE"/>
    <property type="match status" value="1"/>
</dbReference>
<comment type="caution">
    <text evidence="5">The sequence shown here is derived from an EMBL/GenBank/DDBJ whole genome shotgun (WGS) entry which is preliminary data.</text>
</comment>
<dbReference type="InterPro" id="IPR025714">
    <property type="entry name" value="Methyltranfer_dom"/>
</dbReference>
<dbReference type="EMBL" id="NOZQ01000152">
    <property type="protein sequence ID" value="OYD14915.1"/>
    <property type="molecule type" value="Genomic_DNA"/>
</dbReference>
<sequence>MCAYYPESKVEVSGFMAKHYDLLLDMTTFGRYSSMIHKAIRLMEIRPADKILDLGAGTGRNACLMARYLLPGGELIGIDISKEMISQFRKNCANFSNIKVINARVEQDLTYESYFDKVFISFVLHGFPQKARNHIIGNAFKALEKGGEFFILDYNEFLLNEIPFYLRIAFKHIECVYAFDFIEREWKKILRLQGFNDFREHLFFSNYIRLLKAVKVL</sequence>
<dbReference type="SUPFAM" id="SSF53335">
    <property type="entry name" value="S-adenosyl-L-methionine-dependent methyltransferases"/>
    <property type="match status" value="1"/>
</dbReference>
<organism evidence="5 6">
    <name type="scientific">candidate division WOR-3 bacterium JGI_Cruoil_03_44_89</name>
    <dbReference type="NCBI Taxonomy" id="1973748"/>
    <lineage>
        <taxon>Bacteria</taxon>
        <taxon>Bacteria division WOR-3</taxon>
    </lineage>
</organism>
<evidence type="ECO:0000256" key="1">
    <source>
        <dbReference type="ARBA" id="ARBA00022603"/>
    </source>
</evidence>
<dbReference type="PANTHER" id="PTHR43464:SF19">
    <property type="entry name" value="UBIQUINONE BIOSYNTHESIS O-METHYLTRANSFERASE, MITOCHONDRIAL"/>
    <property type="match status" value="1"/>
</dbReference>
<dbReference type="AlphaFoldDB" id="A0A235BTN9"/>